<dbReference type="Pfam" id="PF01494">
    <property type="entry name" value="FAD_binding_3"/>
    <property type="match status" value="1"/>
</dbReference>
<keyword evidence="5" id="KW-0560">Oxidoreductase</keyword>
<dbReference type="OrthoDB" id="9993796at2759"/>
<dbReference type="InterPro" id="IPR036188">
    <property type="entry name" value="FAD/NAD-bd_sf"/>
</dbReference>
<comment type="similarity">
    <text evidence="2">Belongs to the paxM FAD-dependent monooxygenase family.</text>
</comment>
<comment type="caution">
    <text evidence="8">The sequence shown here is derived from an EMBL/GenBank/DDBJ whole genome shotgun (WGS) entry which is preliminary data.</text>
</comment>
<dbReference type="InParanoid" id="A0A1Y2DNX5"/>
<evidence type="ECO:0000256" key="6">
    <source>
        <dbReference type="ARBA" id="ARBA00023033"/>
    </source>
</evidence>
<gene>
    <name evidence="8" type="ORF">BCR38DRAFT_467889</name>
</gene>
<dbReference type="GeneID" id="63778976"/>
<organism evidence="8 9">
    <name type="scientific">Pseudomassariella vexata</name>
    <dbReference type="NCBI Taxonomy" id="1141098"/>
    <lineage>
        <taxon>Eukaryota</taxon>
        <taxon>Fungi</taxon>
        <taxon>Dikarya</taxon>
        <taxon>Ascomycota</taxon>
        <taxon>Pezizomycotina</taxon>
        <taxon>Sordariomycetes</taxon>
        <taxon>Xylariomycetidae</taxon>
        <taxon>Amphisphaeriales</taxon>
        <taxon>Pseudomassariaceae</taxon>
        <taxon>Pseudomassariella</taxon>
    </lineage>
</organism>
<evidence type="ECO:0000256" key="5">
    <source>
        <dbReference type="ARBA" id="ARBA00023002"/>
    </source>
</evidence>
<dbReference type="PANTHER" id="PTHR13789:SF215">
    <property type="entry name" value="FAD-BINDING DOMAIN-CONTAINING PROTEIN-RELATED"/>
    <property type="match status" value="1"/>
</dbReference>
<feature type="domain" description="FAD-binding" evidence="7">
    <location>
        <begin position="2"/>
        <end position="357"/>
    </location>
</feature>
<dbReference type="PRINTS" id="PR00420">
    <property type="entry name" value="RNGMNOXGNASE"/>
</dbReference>
<keyword evidence="3" id="KW-0285">Flavoprotein</keyword>
<accession>A0A1Y2DNX5</accession>
<name>A0A1Y2DNX5_9PEZI</name>
<keyword evidence="4" id="KW-0274">FAD</keyword>
<keyword evidence="9" id="KW-1185">Reference proteome</keyword>
<evidence type="ECO:0000313" key="8">
    <source>
        <dbReference type="EMBL" id="ORY60950.1"/>
    </source>
</evidence>
<dbReference type="PANTHER" id="PTHR13789">
    <property type="entry name" value="MONOOXYGENASE"/>
    <property type="match status" value="1"/>
</dbReference>
<evidence type="ECO:0000256" key="4">
    <source>
        <dbReference type="ARBA" id="ARBA00022827"/>
    </source>
</evidence>
<comment type="pathway">
    <text evidence="1">Secondary metabolite biosynthesis.</text>
</comment>
<evidence type="ECO:0000256" key="3">
    <source>
        <dbReference type="ARBA" id="ARBA00022630"/>
    </source>
</evidence>
<protein>
    <submittedName>
        <fullName evidence="8">FAD binding domain-containing protein</fullName>
    </submittedName>
</protein>
<proteinExistence type="inferred from homology"/>
<dbReference type="RefSeq" id="XP_040713177.1">
    <property type="nucleotide sequence ID" value="XM_040862764.1"/>
</dbReference>
<evidence type="ECO:0000259" key="7">
    <source>
        <dbReference type="Pfam" id="PF01494"/>
    </source>
</evidence>
<evidence type="ECO:0000256" key="1">
    <source>
        <dbReference type="ARBA" id="ARBA00005179"/>
    </source>
</evidence>
<dbReference type="EMBL" id="MCFJ01000011">
    <property type="protein sequence ID" value="ORY60950.1"/>
    <property type="molecule type" value="Genomic_DNA"/>
</dbReference>
<reference evidence="8 9" key="1">
    <citation type="submission" date="2016-07" db="EMBL/GenBank/DDBJ databases">
        <title>Pervasive Adenine N6-methylation of Active Genes in Fungi.</title>
        <authorList>
            <consortium name="DOE Joint Genome Institute"/>
            <person name="Mondo S.J."/>
            <person name="Dannebaum R.O."/>
            <person name="Kuo R.C."/>
            <person name="Labutti K."/>
            <person name="Haridas S."/>
            <person name="Kuo A."/>
            <person name="Salamov A."/>
            <person name="Ahrendt S.R."/>
            <person name="Lipzen A."/>
            <person name="Sullivan W."/>
            <person name="Andreopoulos W.B."/>
            <person name="Clum A."/>
            <person name="Lindquist E."/>
            <person name="Daum C."/>
            <person name="Ramamoorthy G.K."/>
            <person name="Gryganskyi A."/>
            <person name="Culley D."/>
            <person name="Magnuson J.K."/>
            <person name="James T.Y."/>
            <person name="O'Malley M.A."/>
            <person name="Stajich J.E."/>
            <person name="Spatafora J.W."/>
            <person name="Visel A."/>
            <person name="Grigoriev I.V."/>
        </authorList>
    </citation>
    <scope>NUCLEOTIDE SEQUENCE [LARGE SCALE GENOMIC DNA]</scope>
    <source>
        <strain evidence="8 9">CBS 129021</strain>
    </source>
</reference>
<dbReference type="SUPFAM" id="SSF51905">
    <property type="entry name" value="FAD/NAD(P)-binding domain"/>
    <property type="match status" value="1"/>
</dbReference>
<dbReference type="AlphaFoldDB" id="A0A1Y2DNX5"/>
<dbReference type="GO" id="GO:0004497">
    <property type="term" value="F:monooxygenase activity"/>
    <property type="evidence" value="ECO:0007669"/>
    <property type="project" value="UniProtKB-KW"/>
</dbReference>
<evidence type="ECO:0000313" key="9">
    <source>
        <dbReference type="Proteomes" id="UP000193689"/>
    </source>
</evidence>
<dbReference type="InterPro" id="IPR050493">
    <property type="entry name" value="FAD-dep_Monooxygenase_BioMet"/>
</dbReference>
<dbReference type="GO" id="GO:0071949">
    <property type="term" value="F:FAD binding"/>
    <property type="evidence" value="ECO:0007669"/>
    <property type="project" value="InterPro"/>
</dbReference>
<dbReference type="Proteomes" id="UP000193689">
    <property type="component" value="Unassembled WGS sequence"/>
</dbReference>
<dbReference type="STRING" id="1141098.A0A1Y2DNX5"/>
<keyword evidence="6" id="KW-0503">Monooxygenase</keyword>
<evidence type="ECO:0000256" key="2">
    <source>
        <dbReference type="ARBA" id="ARBA00007992"/>
    </source>
</evidence>
<dbReference type="InterPro" id="IPR002938">
    <property type="entry name" value="FAD-bd"/>
</dbReference>
<dbReference type="Gene3D" id="3.50.50.60">
    <property type="entry name" value="FAD/NAD(P)-binding domain"/>
    <property type="match status" value="1"/>
</dbReference>
<sequence length="429" mass="46490">MEIIVVGAGIAGLSAGIALRRAGHTVTILEQSALLQETGAAISIAPNASPVLRSWGFDIAQSRMVAIKTGSILNGMDMQMMVPNYYVHIQENYGSPIYSVHRVDLHDQLKTLATGENGPGQPCKLHVRATVVDYDPVHAKITTADGTVWQADLIIAANGVHSTAREHVLATDESQASDTGWATMRWLVPTEELLADPDTAPLVEDSTQRYFMGAQGGGLVWYMCRNNEVQNFLYLSRSFASENITEDFQAGIEPTMVMDYAKKEFSPALQAVLAKARDVRFWKLVARSPLSSWHKDSLVLIGDAAHPMLPFQAQGGAQAIEDAAVLGILLDQVQDKATMEVRLGLFEKIRRGRGSAVQRLSNSGPPMPQSVRDAAAKHLPEGTRLQNQDDVIDAIFSFDVIGKTKEILATSVSGQDGKLNGMQNGGTEL</sequence>